<dbReference type="Pfam" id="PF14378">
    <property type="entry name" value="PAP2_3"/>
    <property type="match status" value="1"/>
</dbReference>
<evidence type="ECO:0000256" key="2">
    <source>
        <dbReference type="ARBA" id="ARBA00022692"/>
    </source>
</evidence>
<gene>
    <name evidence="8" type="ORF">ACFQKB_25245</name>
</gene>
<reference evidence="9" key="1">
    <citation type="journal article" date="2019" name="Int. J. Syst. Evol. Microbiol.">
        <title>The Global Catalogue of Microorganisms (GCM) 10K type strain sequencing project: providing services to taxonomists for standard genome sequencing and annotation.</title>
        <authorList>
            <consortium name="The Broad Institute Genomics Platform"/>
            <consortium name="The Broad Institute Genome Sequencing Center for Infectious Disease"/>
            <person name="Wu L."/>
            <person name="Ma J."/>
        </authorList>
    </citation>
    <scope>NUCLEOTIDE SEQUENCE [LARGE SCALE GENOMIC DNA]</scope>
    <source>
        <strain evidence="9">JCM 3369</strain>
    </source>
</reference>
<dbReference type="InterPro" id="IPR026841">
    <property type="entry name" value="Aur1/Ipt1"/>
</dbReference>
<keyword evidence="4 6" id="KW-0472">Membrane</keyword>
<evidence type="ECO:0000256" key="5">
    <source>
        <dbReference type="SAM" id="MobiDB-lite"/>
    </source>
</evidence>
<keyword evidence="2 6" id="KW-0812">Transmembrane</keyword>
<proteinExistence type="predicted"/>
<dbReference type="PANTHER" id="PTHR31310">
    <property type="match status" value="1"/>
</dbReference>
<keyword evidence="3 6" id="KW-1133">Transmembrane helix</keyword>
<feature type="transmembrane region" description="Helical" evidence="6">
    <location>
        <begin position="91"/>
        <end position="109"/>
    </location>
</feature>
<feature type="compositionally biased region" description="Basic and acidic residues" evidence="5">
    <location>
        <begin position="307"/>
        <end position="339"/>
    </location>
</feature>
<accession>A0ABW2CRY9</accession>
<protein>
    <submittedName>
        <fullName evidence="8">Phosphatase PAP2 family protein</fullName>
    </submittedName>
</protein>
<keyword evidence="9" id="KW-1185">Reference proteome</keyword>
<feature type="domain" description="Inositolphosphotransferase Aur1/Ipt1" evidence="7">
    <location>
        <begin position="58"/>
        <end position="237"/>
    </location>
</feature>
<name>A0ABW2CRY9_9ACTN</name>
<evidence type="ECO:0000256" key="4">
    <source>
        <dbReference type="ARBA" id="ARBA00023136"/>
    </source>
</evidence>
<feature type="transmembrane region" description="Helical" evidence="6">
    <location>
        <begin position="173"/>
        <end position="192"/>
    </location>
</feature>
<comment type="subcellular location">
    <subcellularLocation>
        <location evidence="1">Membrane</location>
        <topology evidence="1">Multi-pass membrane protein</topology>
    </subcellularLocation>
</comment>
<dbReference type="EMBL" id="JBHSXS010000017">
    <property type="protein sequence ID" value="MFC6883085.1"/>
    <property type="molecule type" value="Genomic_DNA"/>
</dbReference>
<dbReference type="InterPro" id="IPR052185">
    <property type="entry name" value="IPC_Synthase-Related"/>
</dbReference>
<sequence length="357" mass="37865">MRRSADSGAMPWTGRRLLALLASAGLQVALMATLLGLYGYGRHLADGRPDEAFGNARRLWDLERTLGLPDESSFQRWALGWDRWVRIANEYYVRVHFPASVLFMAWVWFLRRRAWPRVRAIVVGSAAVALLVHFLYPLAPPRMLSGHGLVDLMTVYGPSAYANEPGQGMSNQFAAMPSLHVGWALMVAWGVVRYGRGRWRHLIVLHPVVTLLVVVLTANHYWLDGAVGAAIVLGCVAATAHLPAHRDGEGRDGAGHDGAGHDGAAHDGAAHDGAGRDGAALDGAGHDGAGHDGAACDGAVHDRAVHDRAGRDGTGHGGTGRDGDDRDGAGRDGGDRDGAGCDGGRPGMSARRDSVGE</sequence>
<feature type="region of interest" description="Disordered" evidence="5">
    <location>
        <begin position="247"/>
        <end position="286"/>
    </location>
</feature>
<evidence type="ECO:0000256" key="6">
    <source>
        <dbReference type="SAM" id="Phobius"/>
    </source>
</evidence>
<organism evidence="8 9">
    <name type="scientific">Actinomadura yumaensis</name>
    <dbReference type="NCBI Taxonomy" id="111807"/>
    <lineage>
        <taxon>Bacteria</taxon>
        <taxon>Bacillati</taxon>
        <taxon>Actinomycetota</taxon>
        <taxon>Actinomycetes</taxon>
        <taxon>Streptosporangiales</taxon>
        <taxon>Thermomonosporaceae</taxon>
        <taxon>Actinomadura</taxon>
    </lineage>
</organism>
<comment type="caution">
    <text evidence="8">The sequence shown here is derived from an EMBL/GenBank/DDBJ whole genome shotgun (WGS) entry which is preliminary data.</text>
</comment>
<dbReference type="RefSeq" id="WP_160825347.1">
    <property type="nucleotide sequence ID" value="NZ_JBHSXE010000001.1"/>
</dbReference>
<evidence type="ECO:0000256" key="1">
    <source>
        <dbReference type="ARBA" id="ARBA00004141"/>
    </source>
</evidence>
<dbReference type="Proteomes" id="UP001596380">
    <property type="component" value="Unassembled WGS sequence"/>
</dbReference>
<evidence type="ECO:0000256" key="3">
    <source>
        <dbReference type="ARBA" id="ARBA00022989"/>
    </source>
</evidence>
<feature type="compositionally biased region" description="Basic and acidic residues" evidence="5">
    <location>
        <begin position="247"/>
        <end position="275"/>
    </location>
</feature>
<feature type="transmembrane region" description="Helical" evidence="6">
    <location>
        <begin position="121"/>
        <end position="139"/>
    </location>
</feature>
<evidence type="ECO:0000313" key="8">
    <source>
        <dbReference type="EMBL" id="MFC6883085.1"/>
    </source>
</evidence>
<feature type="transmembrane region" description="Helical" evidence="6">
    <location>
        <begin position="199"/>
        <end position="219"/>
    </location>
</feature>
<feature type="region of interest" description="Disordered" evidence="5">
    <location>
        <begin position="307"/>
        <end position="357"/>
    </location>
</feature>
<dbReference type="CDD" id="cd03386">
    <property type="entry name" value="PAP2_Aur1_like"/>
    <property type="match status" value="1"/>
</dbReference>
<evidence type="ECO:0000259" key="7">
    <source>
        <dbReference type="Pfam" id="PF14378"/>
    </source>
</evidence>
<evidence type="ECO:0000313" key="9">
    <source>
        <dbReference type="Proteomes" id="UP001596380"/>
    </source>
</evidence>
<dbReference type="PANTHER" id="PTHR31310:SF7">
    <property type="entry name" value="PA-PHOSPHATASE RELATED-FAMILY PROTEIN DDB_G0268928"/>
    <property type="match status" value="1"/>
</dbReference>